<evidence type="ECO:0008006" key="3">
    <source>
        <dbReference type="Google" id="ProtNLM"/>
    </source>
</evidence>
<dbReference type="RefSeq" id="WP_008479792.1">
    <property type="nucleotide sequence ID" value="NZ_CAGS01000390.1"/>
</dbReference>
<dbReference type="EMBL" id="CAGS01000390">
    <property type="protein sequence ID" value="CCF85118.1"/>
    <property type="molecule type" value="Genomic_DNA"/>
</dbReference>
<organism evidence="1 2">
    <name type="scientific">Nitrolancea hollandica Lb</name>
    <dbReference type="NCBI Taxonomy" id="1129897"/>
    <lineage>
        <taxon>Bacteria</taxon>
        <taxon>Pseudomonadati</taxon>
        <taxon>Thermomicrobiota</taxon>
        <taxon>Thermomicrobia</taxon>
        <taxon>Sphaerobacterales</taxon>
        <taxon>Sphaerobacterineae</taxon>
        <taxon>Sphaerobacteraceae</taxon>
        <taxon>Nitrolancea</taxon>
    </lineage>
</organism>
<dbReference type="PANTHER" id="PTHR36454">
    <property type="entry name" value="LMO2823 PROTEIN"/>
    <property type="match status" value="1"/>
</dbReference>
<dbReference type="Pfam" id="PF06245">
    <property type="entry name" value="DUF1015"/>
    <property type="match status" value="1"/>
</dbReference>
<evidence type="ECO:0000313" key="2">
    <source>
        <dbReference type="Proteomes" id="UP000004221"/>
    </source>
</evidence>
<dbReference type="PANTHER" id="PTHR36454:SF1">
    <property type="entry name" value="DUF1015 DOMAIN-CONTAINING PROTEIN"/>
    <property type="match status" value="1"/>
</dbReference>
<sequence length="435" mass="48595">MAVIRPFQGIRFDVDRVGGLQQVIGPAAEIPPVEQPEDANANRPYAAIRLQTPEPTSPPTFSRAAILIRRWLAEGILIHESKPAFYLYEHEFSYQGERHRSRGFFAALRLPNGDMAEIIPHERIFNQQIDGHVALLQQVQANLNALFTLVEDNGDLNAILDRIAAEREPDESGTDDAGDRHRLWVIDQPATIDALIRTIQNRPLFIADGHHRFTAALAYRDRLLAEGIEPGPARNILTYIASAVDSGAMILPIHRLVRSFGTRTWPEVRDRLARDFEIEEQRLHGGDIVPQLRNVVDRLPSEEKPAYVLLEPGGERLLLLRLRDWSQVRHRFPAAPGTQPPDVTLLNKLILKDAFGFDRSEIEARVVFTPDLIASAEAVQRGQAVAAIFVSPPALPDLLSITRSGSRLPSKSTYFYPKIPTGLVFHDLAGPEPEG</sequence>
<dbReference type="OrthoDB" id="9781616at2"/>
<name>I4EKA6_9BACT</name>
<proteinExistence type="predicted"/>
<reference evidence="1 2" key="1">
    <citation type="journal article" date="2012" name="ISME J.">
        <title>Nitrification expanded: discovery, physiology and genomics of a nitrite-oxidizing bacterium from the phylum Chloroflexi.</title>
        <authorList>
            <person name="Sorokin D.Y."/>
            <person name="Lucker S."/>
            <person name="Vejmelkova D."/>
            <person name="Kostrikina N.A."/>
            <person name="Kleerebezem R."/>
            <person name="Rijpstra W.I."/>
            <person name="Damste J.S."/>
            <person name="Le Paslier D."/>
            <person name="Muyzer G."/>
            <person name="Wagner M."/>
            <person name="van Loosdrecht M.C."/>
            <person name="Daims H."/>
        </authorList>
    </citation>
    <scope>NUCLEOTIDE SEQUENCE [LARGE SCALE GENOMIC DNA]</scope>
    <source>
        <strain evidence="2">none</strain>
    </source>
</reference>
<gene>
    <name evidence="1" type="ORF">NITHO_450002</name>
</gene>
<accession>I4EKA6</accession>
<evidence type="ECO:0000313" key="1">
    <source>
        <dbReference type="EMBL" id="CCF85118.1"/>
    </source>
</evidence>
<dbReference type="InterPro" id="IPR008323">
    <property type="entry name" value="UCP033563"/>
</dbReference>
<protein>
    <recommendedName>
        <fullName evidence="3">DUF1015 domain-containing protein</fullName>
    </recommendedName>
</protein>
<comment type="caution">
    <text evidence="1">The sequence shown here is derived from an EMBL/GenBank/DDBJ whole genome shotgun (WGS) entry which is preliminary data.</text>
</comment>
<keyword evidence="2" id="KW-1185">Reference proteome</keyword>
<dbReference type="Proteomes" id="UP000004221">
    <property type="component" value="Unassembled WGS sequence"/>
</dbReference>
<dbReference type="AlphaFoldDB" id="I4EKA6"/>